<evidence type="ECO:0000313" key="1">
    <source>
        <dbReference type="EMBL" id="GEU53046.1"/>
    </source>
</evidence>
<reference evidence="1" key="1">
    <citation type="journal article" date="2019" name="Sci. Rep.">
        <title>Draft genome of Tanacetum cinerariifolium, the natural source of mosquito coil.</title>
        <authorList>
            <person name="Yamashiro T."/>
            <person name="Shiraishi A."/>
            <person name="Satake H."/>
            <person name="Nakayama K."/>
        </authorList>
    </citation>
    <scope>NUCLEOTIDE SEQUENCE</scope>
</reference>
<dbReference type="AlphaFoldDB" id="A0A6L2KUP9"/>
<dbReference type="GO" id="GO:0006508">
    <property type="term" value="P:proteolysis"/>
    <property type="evidence" value="ECO:0007669"/>
    <property type="project" value="UniProtKB-KW"/>
</dbReference>
<protein>
    <submittedName>
        <fullName evidence="1">Ulp1 protease family, C-terminal catalytic domain-containing protein</fullName>
    </submittedName>
</protein>
<proteinExistence type="predicted"/>
<keyword evidence="1" id="KW-0645">Protease</keyword>
<gene>
    <name evidence="1" type="ORF">Tci_025024</name>
</gene>
<dbReference type="EMBL" id="BKCJ010003111">
    <property type="protein sequence ID" value="GEU53046.1"/>
    <property type="molecule type" value="Genomic_DNA"/>
</dbReference>
<comment type="caution">
    <text evidence="1">The sequence shown here is derived from an EMBL/GenBank/DDBJ whole genome shotgun (WGS) entry which is preliminary data.</text>
</comment>
<accession>A0A6L2KUP9</accession>
<sequence>MRKLFCHAGLMAESLDNNENGIEVSLEERHGEHFKKLKRKFLKHLALVEHPNFYQLKKKVCERLETS</sequence>
<dbReference type="GO" id="GO:0008233">
    <property type="term" value="F:peptidase activity"/>
    <property type="evidence" value="ECO:0007669"/>
    <property type="project" value="UniProtKB-KW"/>
</dbReference>
<name>A0A6L2KUP9_TANCI</name>
<organism evidence="1">
    <name type="scientific">Tanacetum cinerariifolium</name>
    <name type="common">Dalmatian daisy</name>
    <name type="synonym">Chrysanthemum cinerariifolium</name>
    <dbReference type="NCBI Taxonomy" id="118510"/>
    <lineage>
        <taxon>Eukaryota</taxon>
        <taxon>Viridiplantae</taxon>
        <taxon>Streptophyta</taxon>
        <taxon>Embryophyta</taxon>
        <taxon>Tracheophyta</taxon>
        <taxon>Spermatophyta</taxon>
        <taxon>Magnoliopsida</taxon>
        <taxon>eudicotyledons</taxon>
        <taxon>Gunneridae</taxon>
        <taxon>Pentapetalae</taxon>
        <taxon>asterids</taxon>
        <taxon>campanulids</taxon>
        <taxon>Asterales</taxon>
        <taxon>Asteraceae</taxon>
        <taxon>Asteroideae</taxon>
        <taxon>Anthemideae</taxon>
        <taxon>Anthemidinae</taxon>
        <taxon>Tanacetum</taxon>
    </lineage>
</organism>
<keyword evidence="1" id="KW-0378">Hydrolase</keyword>